<gene>
    <name evidence="1" type="ORF">CINCED_3A000084</name>
</gene>
<protein>
    <submittedName>
        <fullName evidence="1">Uncharacterized protein</fullName>
    </submittedName>
</protein>
<sequence>MYKLNVASSSNCNCSQLHQTISHIGQPEDMFNELPETISWINNLNNKLWMSTEINRNNLVRSTKSTIFK</sequence>
<keyword evidence="2" id="KW-1185">Reference proteome</keyword>
<reference evidence="1 2" key="1">
    <citation type="submission" date="2019-08" db="EMBL/GenBank/DDBJ databases">
        <authorList>
            <person name="Alioto T."/>
            <person name="Alioto T."/>
            <person name="Gomez Garrido J."/>
        </authorList>
    </citation>
    <scope>NUCLEOTIDE SEQUENCE [LARGE SCALE GENOMIC DNA]</scope>
</reference>
<evidence type="ECO:0000313" key="1">
    <source>
        <dbReference type="EMBL" id="VVC45937.1"/>
    </source>
</evidence>
<accession>A0A5E4NQ57</accession>
<proteinExistence type="predicted"/>
<dbReference type="AlphaFoldDB" id="A0A5E4NQ57"/>
<dbReference type="Proteomes" id="UP000325440">
    <property type="component" value="Unassembled WGS sequence"/>
</dbReference>
<evidence type="ECO:0000313" key="2">
    <source>
        <dbReference type="Proteomes" id="UP000325440"/>
    </source>
</evidence>
<dbReference type="EMBL" id="CABPRJ010002421">
    <property type="protein sequence ID" value="VVC45937.1"/>
    <property type="molecule type" value="Genomic_DNA"/>
</dbReference>
<name>A0A5E4NQ57_9HEMI</name>
<organism evidence="1 2">
    <name type="scientific">Cinara cedri</name>
    <dbReference type="NCBI Taxonomy" id="506608"/>
    <lineage>
        <taxon>Eukaryota</taxon>
        <taxon>Metazoa</taxon>
        <taxon>Ecdysozoa</taxon>
        <taxon>Arthropoda</taxon>
        <taxon>Hexapoda</taxon>
        <taxon>Insecta</taxon>
        <taxon>Pterygota</taxon>
        <taxon>Neoptera</taxon>
        <taxon>Paraneoptera</taxon>
        <taxon>Hemiptera</taxon>
        <taxon>Sternorrhyncha</taxon>
        <taxon>Aphidomorpha</taxon>
        <taxon>Aphidoidea</taxon>
        <taxon>Aphididae</taxon>
        <taxon>Lachninae</taxon>
        <taxon>Cinara</taxon>
    </lineage>
</organism>